<dbReference type="PANTHER" id="PTHR32309">
    <property type="entry name" value="TYROSINE-PROTEIN KINASE"/>
    <property type="match status" value="1"/>
</dbReference>
<dbReference type="Pfam" id="PF01656">
    <property type="entry name" value="CbiA"/>
    <property type="match status" value="1"/>
</dbReference>
<keyword evidence="2" id="KW-0067">ATP-binding</keyword>
<dbReference type="PANTHER" id="PTHR32309:SF13">
    <property type="entry name" value="FERRIC ENTEROBACTIN TRANSPORT PROTEIN FEPE"/>
    <property type="match status" value="1"/>
</dbReference>
<dbReference type="InterPro" id="IPR005702">
    <property type="entry name" value="Wzc-like_C"/>
</dbReference>
<dbReference type="GO" id="GO:0005886">
    <property type="term" value="C:plasma membrane"/>
    <property type="evidence" value="ECO:0007669"/>
    <property type="project" value="TreeGrafter"/>
</dbReference>
<organism evidence="4 5">
    <name type="scientific">Salipiger thiooxidans</name>
    <dbReference type="NCBI Taxonomy" id="282683"/>
    <lineage>
        <taxon>Bacteria</taxon>
        <taxon>Pseudomonadati</taxon>
        <taxon>Pseudomonadota</taxon>
        <taxon>Alphaproteobacteria</taxon>
        <taxon>Rhodobacterales</taxon>
        <taxon>Roseobacteraceae</taxon>
        <taxon>Salipiger</taxon>
    </lineage>
</organism>
<gene>
    <name evidence="4" type="ORF">SAMN04488105_10553</name>
</gene>
<name>A0A1G7E1G2_9RHOB</name>
<keyword evidence="1" id="KW-0547">Nucleotide-binding</keyword>
<feature type="domain" description="CobQ/CobB/MinD/ParA nucleotide binding" evidence="3">
    <location>
        <begin position="82"/>
        <end position="253"/>
    </location>
</feature>
<dbReference type="CDD" id="cd05387">
    <property type="entry name" value="BY-kinase"/>
    <property type="match status" value="1"/>
</dbReference>
<evidence type="ECO:0000259" key="3">
    <source>
        <dbReference type="Pfam" id="PF01656"/>
    </source>
</evidence>
<dbReference type="Proteomes" id="UP000198994">
    <property type="component" value="Unassembled WGS sequence"/>
</dbReference>
<dbReference type="GO" id="GO:0004713">
    <property type="term" value="F:protein tyrosine kinase activity"/>
    <property type="evidence" value="ECO:0007669"/>
    <property type="project" value="TreeGrafter"/>
</dbReference>
<dbReference type="STRING" id="282683.SAMN04488105_10553"/>
<dbReference type="RefSeq" id="WP_089957895.1">
    <property type="nucleotide sequence ID" value="NZ_FNAV01000005.1"/>
</dbReference>
<evidence type="ECO:0000256" key="2">
    <source>
        <dbReference type="ARBA" id="ARBA00022840"/>
    </source>
</evidence>
<proteinExistence type="predicted"/>
<dbReference type="InterPro" id="IPR027417">
    <property type="entry name" value="P-loop_NTPase"/>
</dbReference>
<dbReference type="InterPro" id="IPR002586">
    <property type="entry name" value="CobQ/CobB/MinD/ParA_Nub-bd_dom"/>
</dbReference>
<dbReference type="AlphaFoldDB" id="A0A1G7E1G2"/>
<dbReference type="Gene3D" id="3.40.50.300">
    <property type="entry name" value="P-loop containing nucleotide triphosphate hydrolases"/>
    <property type="match status" value="1"/>
</dbReference>
<dbReference type="OrthoDB" id="9775724at2"/>
<reference evidence="5" key="1">
    <citation type="submission" date="2016-10" db="EMBL/GenBank/DDBJ databases">
        <authorList>
            <person name="Varghese N."/>
            <person name="Submissions S."/>
        </authorList>
    </citation>
    <scope>NUCLEOTIDE SEQUENCE [LARGE SCALE GENOMIC DNA]</scope>
    <source>
        <strain evidence="5">DSM 10146</strain>
    </source>
</reference>
<evidence type="ECO:0000256" key="1">
    <source>
        <dbReference type="ARBA" id="ARBA00022741"/>
    </source>
</evidence>
<dbReference type="SUPFAM" id="SSF52540">
    <property type="entry name" value="P-loop containing nucleoside triphosphate hydrolases"/>
    <property type="match status" value="1"/>
</dbReference>
<accession>A0A1G7E1G2</accession>
<dbReference type="InterPro" id="IPR050445">
    <property type="entry name" value="Bact_polysacc_biosynth/exp"/>
</dbReference>
<evidence type="ECO:0000313" key="5">
    <source>
        <dbReference type="Proteomes" id="UP000198994"/>
    </source>
</evidence>
<evidence type="ECO:0000313" key="4">
    <source>
        <dbReference type="EMBL" id="SDE57330.1"/>
    </source>
</evidence>
<keyword evidence="5" id="KW-1185">Reference proteome</keyword>
<protein>
    <submittedName>
        <fullName evidence="4">Chromosome partitioning ATPase, Mrp family, contains Fe-S cluster</fullName>
    </submittedName>
</protein>
<sequence>MDKLQAAIAQARQQRTAGIAPGIRLPTDKTQAWDALASFTPDPKHLERNRIAVNTRGPARAALDLLRTRLLELAQKNSWKRVMITSPTPGCGKTTVSAGLALAIQRQVERRSVLMDLDQPRSGLGRALGLRPEHDVTELLSGGVTAAEQMYRIGGNLAVSASAKGHNRDSELLKSSRARDCIDEIERTFAPDIMLFDSPPFFVSDDAMAAAHLMDCVIIVGAAEQTTIAEIDATERELSQHCNIAGVVLNKCRFGIEHSNYDYH</sequence>
<dbReference type="EMBL" id="FNAV01000005">
    <property type="protein sequence ID" value="SDE57330.1"/>
    <property type="molecule type" value="Genomic_DNA"/>
</dbReference>